<sequence>MSEYTVKRNGKEELAFSGELLVTLDDREWMGVTPNWWELSLYKTSVGKYILASTFHVNYPHRRKLHGAICFSSAEAVREYLVRDCNGPSMIAEALLNRAARRDDAFRTRPLAPSRRAPASGHPAFTFAPRHGTAGFHSGTA</sequence>
<evidence type="ECO:0000256" key="1">
    <source>
        <dbReference type="SAM" id="MobiDB-lite"/>
    </source>
</evidence>
<accession>A0A7J0BQM7</accession>
<name>A0A7J0BQM7_9BACT</name>
<keyword evidence="3" id="KW-1185">Reference proteome</keyword>
<gene>
    <name evidence="2" type="ORF">DSM19430T_06640</name>
</gene>
<dbReference type="RefSeq" id="WP_174408677.1">
    <property type="nucleotide sequence ID" value="NZ_BLVP01000002.1"/>
</dbReference>
<comment type="caution">
    <text evidence="2">The sequence shown here is derived from an EMBL/GenBank/DDBJ whole genome shotgun (WGS) entry which is preliminary data.</text>
</comment>
<dbReference type="EMBL" id="BLVP01000002">
    <property type="protein sequence ID" value="GFM35980.1"/>
    <property type="molecule type" value="Genomic_DNA"/>
</dbReference>
<dbReference type="Proteomes" id="UP000503820">
    <property type="component" value="Unassembled WGS sequence"/>
</dbReference>
<proteinExistence type="predicted"/>
<evidence type="ECO:0000313" key="3">
    <source>
        <dbReference type="Proteomes" id="UP000503820"/>
    </source>
</evidence>
<reference evidence="2 3" key="1">
    <citation type="submission" date="2020-05" db="EMBL/GenBank/DDBJ databases">
        <title>Draft genome sequence of Desulfovibrio psychrotolerans JS1T.</title>
        <authorList>
            <person name="Ueno A."/>
            <person name="Tamazawa S."/>
            <person name="Tamamura S."/>
            <person name="Murakami T."/>
            <person name="Kiyama T."/>
            <person name="Inomata H."/>
            <person name="Amano Y."/>
            <person name="Miyakawa K."/>
            <person name="Tamaki H."/>
            <person name="Naganuma T."/>
            <person name="Kaneko K."/>
        </authorList>
    </citation>
    <scope>NUCLEOTIDE SEQUENCE [LARGE SCALE GENOMIC DNA]</scope>
    <source>
        <strain evidence="2 3">JS1</strain>
    </source>
</reference>
<organism evidence="2 3">
    <name type="scientific">Desulfovibrio psychrotolerans</name>
    <dbReference type="NCBI Taxonomy" id="415242"/>
    <lineage>
        <taxon>Bacteria</taxon>
        <taxon>Pseudomonadati</taxon>
        <taxon>Thermodesulfobacteriota</taxon>
        <taxon>Desulfovibrionia</taxon>
        <taxon>Desulfovibrionales</taxon>
        <taxon>Desulfovibrionaceae</taxon>
        <taxon>Desulfovibrio</taxon>
    </lineage>
</organism>
<dbReference type="AlphaFoldDB" id="A0A7J0BQM7"/>
<protein>
    <submittedName>
        <fullName evidence="2">Uncharacterized protein</fullName>
    </submittedName>
</protein>
<feature type="region of interest" description="Disordered" evidence="1">
    <location>
        <begin position="108"/>
        <end position="141"/>
    </location>
</feature>
<evidence type="ECO:0000313" key="2">
    <source>
        <dbReference type="EMBL" id="GFM35980.1"/>
    </source>
</evidence>